<comment type="caution">
    <text evidence="1">The sequence shown here is derived from an EMBL/GenBank/DDBJ whole genome shotgun (WGS) entry which is preliminary data.</text>
</comment>
<name>A0A833SCA7_9HYME</name>
<proteinExistence type="predicted"/>
<evidence type="ECO:0000313" key="2">
    <source>
        <dbReference type="Proteomes" id="UP000655588"/>
    </source>
</evidence>
<dbReference type="EMBL" id="WNWW01000163">
    <property type="protein sequence ID" value="KAF3429396.1"/>
    <property type="molecule type" value="Genomic_DNA"/>
</dbReference>
<accession>A0A833SCA7</accession>
<sequence length="84" mass="9918">MSDTKREKSGMLKLNNDESKRSITELFPWILEFRKMCRSIHTWKNMSSLTELMQFYVSFSLPVTSFLGTGLKIKTEKKPICFLY</sequence>
<protein>
    <submittedName>
        <fullName evidence="1">Uncharacterized protein</fullName>
    </submittedName>
</protein>
<organism evidence="1 2">
    <name type="scientific">Frieseomelitta varia</name>
    <dbReference type="NCBI Taxonomy" id="561572"/>
    <lineage>
        <taxon>Eukaryota</taxon>
        <taxon>Metazoa</taxon>
        <taxon>Ecdysozoa</taxon>
        <taxon>Arthropoda</taxon>
        <taxon>Hexapoda</taxon>
        <taxon>Insecta</taxon>
        <taxon>Pterygota</taxon>
        <taxon>Neoptera</taxon>
        <taxon>Endopterygota</taxon>
        <taxon>Hymenoptera</taxon>
        <taxon>Apocrita</taxon>
        <taxon>Aculeata</taxon>
        <taxon>Apoidea</taxon>
        <taxon>Anthophila</taxon>
        <taxon>Apidae</taxon>
        <taxon>Frieseomelitta</taxon>
    </lineage>
</organism>
<dbReference type="Proteomes" id="UP000655588">
    <property type="component" value="Unassembled WGS sequence"/>
</dbReference>
<evidence type="ECO:0000313" key="1">
    <source>
        <dbReference type="EMBL" id="KAF3429396.1"/>
    </source>
</evidence>
<dbReference type="AlphaFoldDB" id="A0A833SCA7"/>
<reference evidence="1" key="1">
    <citation type="submission" date="2019-11" db="EMBL/GenBank/DDBJ databases">
        <title>The nuclear and mitochondrial genomes of Frieseomelitta varia - a highly eusocial stingless bee (Meliponini) with a permanently sterile worker caste.</title>
        <authorList>
            <person name="Freitas F.C.P."/>
            <person name="Lourenco A.P."/>
            <person name="Nunes F.M.F."/>
            <person name="Paschoal A.R."/>
            <person name="Abreu F.C.P."/>
            <person name="Barbin F.O."/>
            <person name="Bataglia L."/>
            <person name="Cardoso-Junior C.A.M."/>
            <person name="Cervoni M.S."/>
            <person name="Silva S.R."/>
            <person name="Dalarmi F."/>
            <person name="Del Lama M.A."/>
            <person name="Depintor T.S."/>
            <person name="Ferreira K.M."/>
            <person name="Goria P.S."/>
            <person name="Jaskot M.C."/>
            <person name="Lago D.C."/>
            <person name="Luna-Lucena D."/>
            <person name="Moda L.M."/>
            <person name="Nascimento L."/>
            <person name="Pedrino M."/>
            <person name="Rabico F.O."/>
            <person name="Sanches F.C."/>
            <person name="Santos D.E."/>
            <person name="Santos C.G."/>
            <person name="Vieira J."/>
            <person name="Lopes T.F."/>
            <person name="Barchuk A.R."/>
            <person name="Hartfelder K."/>
            <person name="Simoes Z.L.P."/>
            <person name="Bitondi M.M.G."/>
            <person name="Pinheiro D.G."/>
        </authorList>
    </citation>
    <scope>NUCLEOTIDE SEQUENCE</scope>
    <source>
        <strain evidence="1">USP_RPSP 00005682</strain>
        <tissue evidence="1">Whole individual</tissue>
    </source>
</reference>
<keyword evidence="2" id="KW-1185">Reference proteome</keyword>
<gene>
    <name evidence="1" type="ORF">E2986_11405</name>
</gene>